<proteinExistence type="predicted"/>
<accession>A0A1U7H9E7</accession>
<name>A0A1U7H9E7_9CYAN</name>
<dbReference type="AlphaFoldDB" id="A0A1U7H9E7"/>
<evidence type="ECO:0000313" key="1">
    <source>
        <dbReference type="EMBL" id="OKH20161.1"/>
    </source>
</evidence>
<dbReference type="STRING" id="1921803.NIES593_19940"/>
<dbReference type="Proteomes" id="UP000186868">
    <property type="component" value="Unassembled WGS sequence"/>
</dbReference>
<comment type="caution">
    <text evidence="1">The sequence shown here is derived from an EMBL/GenBank/DDBJ whole genome shotgun (WGS) entry which is preliminary data.</text>
</comment>
<dbReference type="SUPFAM" id="SSF53335">
    <property type="entry name" value="S-adenosyl-L-methionine-dependent methyltransferases"/>
    <property type="match status" value="1"/>
</dbReference>
<dbReference type="Pfam" id="PF13578">
    <property type="entry name" value="Methyltransf_24"/>
    <property type="match status" value="1"/>
</dbReference>
<gene>
    <name evidence="1" type="ORF">NIES593_19940</name>
</gene>
<dbReference type="Gene3D" id="3.40.50.150">
    <property type="entry name" value="Vaccinia Virus protein VP39"/>
    <property type="match status" value="1"/>
</dbReference>
<protein>
    <recommendedName>
        <fullName evidence="3">Class I SAM-dependent methyltransferase</fullName>
    </recommendedName>
</protein>
<dbReference type="OrthoDB" id="9816424at2"/>
<reference evidence="1 2" key="1">
    <citation type="submission" date="2016-11" db="EMBL/GenBank/DDBJ databases">
        <title>Draft Genome Sequences of Nine Cyanobacterial Strains from Diverse Habitats.</title>
        <authorList>
            <person name="Zhu T."/>
            <person name="Hou S."/>
            <person name="Lu X."/>
            <person name="Hess W.R."/>
        </authorList>
    </citation>
    <scope>NUCLEOTIDE SEQUENCE [LARGE SCALE GENOMIC DNA]</scope>
    <source>
        <strain evidence="1 2">NIES-593</strain>
    </source>
</reference>
<keyword evidence="2" id="KW-1185">Reference proteome</keyword>
<evidence type="ECO:0000313" key="2">
    <source>
        <dbReference type="Proteomes" id="UP000186868"/>
    </source>
</evidence>
<sequence>MVIGDWEILVEQKEKTMETNVIELLEQEQPMFHLKSLTQEVPNAENFFFKRGTTETKEFSRTSYTIGKDVLNYIASIVTPNSVTLETGGGYSTVVFTSNAKKHVCVNPDVTANQLVKDWLRDRGYTCDNLYFIEDSSDRGLAKLALSESSESIDVALIDGSHSFPFPIVDWHFIDLFLKAGSKLLVDDTQINSVKILSDFLSLESSYKKIAEIGKCIVFEKTSDTRMMGWLDQEINKRPFTGFSESEVASKINPFKAFLQKIGIL</sequence>
<dbReference type="EMBL" id="MRCB01000034">
    <property type="protein sequence ID" value="OKH20161.1"/>
    <property type="molecule type" value="Genomic_DNA"/>
</dbReference>
<evidence type="ECO:0008006" key="3">
    <source>
        <dbReference type="Google" id="ProtNLM"/>
    </source>
</evidence>
<dbReference type="InterPro" id="IPR029063">
    <property type="entry name" value="SAM-dependent_MTases_sf"/>
</dbReference>
<dbReference type="RefSeq" id="WP_073601252.1">
    <property type="nucleotide sequence ID" value="NZ_MRCB01000034.1"/>
</dbReference>
<organism evidence="1 2">
    <name type="scientific">Hydrococcus rivularis NIES-593</name>
    <dbReference type="NCBI Taxonomy" id="1921803"/>
    <lineage>
        <taxon>Bacteria</taxon>
        <taxon>Bacillati</taxon>
        <taxon>Cyanobacteriota</taxon>
        <taxon>Cyanophyceae</taxon>
        <taxon>Pleurocapsales</taxon>
        <taxon>Hydrococcaceae</taxon>
        <taxon>Hydrococcus</taxon>
    </lineage>
</organism>